<organism evidence="1">
    <name type="scientific">hydrocarbon metagenome</name>
    <dbReference type="NCBI Taxonomy" id="938273"/>
    <lineage>
        <taxon>unclassified sequences</taxon>
        <taxon>metagenomes</taxon>
        <taxon>ecological metagenomes</taxon>
    </lineage>
</organism>
<dbReference type="Gene3D" id="1.10.10.10">
    <property type="entry name" value="Winged helix-like DNA-binding domain superfamily/Winged helix DNA-binding domain"/>
    <property type="match status" value="1"/>
</dbReference>
<accession>A0A0W8FEX0</accession>
<gene>
    <name evidence="1" type="ORF">ASZ90_010832</name>
</gene>
<proteinExistence type="predicted"/>
<dbReference type="SUPFAM" id="SSF46785">
    <property type="entry name" value="Winged helix' DNA-binding domain"/>
    <property type="match status" value="1"/>
</dbReference>
<reference evidence="1" key="1">
    <citation type="journal article" date="2015" name="Proc. Natl. Acad. Sci. U.S.A.">
        <title>Networks of energetic and metabolic interactions define dynamics in microbial communities.</title>
        <authorList>
            <person name="Embree M."/>
            <person name="Liu J.K."/>
            <person name="Al-Bassam M.M."/>
            <person name="Zengler K."/>
        </authorList>
    </citation>
    <scope>NUCLEOTIDE SEQUENCE</scope>
</reference>
<protein>
    <recommendedName>
        <fullName evidence="2">HTH hxlR-type domain-containing protein</fullName>
    </recommendedName>
</protein>
<dbReference type="EMBL" id="LNQE01001289">
    <property type="protein sequence ID" value="KUG19445.1"/>
    <property type="molecule type" value="Genomic_DNA"/>
</dbReference>
<comment type="caution">
    <text evidence="1">The sequence shown here is derived from an EMBL/GenBank/DDBJ whole genome shotgun (WGS) entry which is preliminary data.</text>
</comment>
<evidence type="ECO:0008006" key="2">
    <source>
        <dbReference type="Google" id="ProtNLM"/>
    </source>
</evidence>
<dbReference type="AlphaFoldDB" id="A0A0W8FEX0"/>
<evidence type="ECO:0000313" key="1">
    <source>
        <dbReference type="EMBL" id="KUG19445.1"/>
    </source>
</evidence>
<sequence>MELSTDAKWAVYIALTFDEEKYFNELKEMFGANPSQMDRILKSLVDGGLIAKKVKTLDEIGDRRKIYYRSTSYGKKLLYALCDVVLPPESLMHYYRYTLSEDNSTCISSTDVAERIGVYNPWKQVVSTPPQRDISDMRPTITNAALPEIWE</sequence>
<dbReference type="InterPro" id="IPR036390">
    <property type="entry name" value="WH_DNA-bd_sf"/>
</dbReference>
<name>A0A0W8FEX0_9ZZZZ</name>
<dbReference type="InterPro" id="IPR036388">
    <property type="entry name" value="WH-like_DNA-bd_sf"/>
</dbReference>